<accession>A0A1W5D8B0</accession>
<feature type="compositionally biased region" description="Polar residues" evidence="1">
    <location>
        <begin position="65"/>
        <end position="94"/>
    </location>
</feature>
<feature type="region of interest" description="Disordered" evidence="1">
    <location>
        <begin position="1"/>
        <end position="21"/>
    </location>
</feature>
<evidence type="ECO:0000313" key="3">
    <source>
        <dbReference type="Proteomes" id="UP000192927"/>
    </source>
</evidence>
<feature type="compositionally biased region" description="Basic and acidic residues" evidence="1">
    <location>
        <begin position="120"/>
        <end position="131"/>
    </location>
</feature>
<dbReference type="EMBL" id="FWEW01003499">
    <property type="protein sequence ID" value="SLM39346.1"/>
    <property type="molecule type" value="Genomic_DNA"/>
</dbReference>
<dbReference type="AlphaFoldDB" id="A0A1W5D8B0"/>
<protein>
    <submittedName>
        <fullName evidence="2">Uncharacterized protein</fullName>
    </submittedName>
</protein>
<feature type="compositionally biased region" description="Polar residues" evidence="1">
    <location>
        <begin position="1"/>
        <end position="16"/>
    </location>
</feature>
<keyword evidence="3" id="KW-1185">Reference proteome</keyword>
<name>A0A1W5D8B0_9LECA</name>
<feature type="compositionally biased region" description="Basic and acidic residues" evidence="1">
    <location>
        <begin position="40"/>
        <end position="64"/>
    </location>
</feature>
<feature type="region of interest" description="Disordered" evidence="1">
    <location>
        <begin position="386"/>
        <end position="446"/>
    </location>
</feature>
<sequence>MQHSETVSESLENGSYQDGAAGRLVELLDRKRKQLDEEMADFKATKETEYRLYEQHLRSEHKSVTGEQHISGGASSEASRQDNSQQPVNNNPQWSVAELDKTDKESGVEDIGEKTSGTKNGEDRRPARIDLVDGPAQVVEDGPTATGRPFASTPPRDREKEFRGLFTPSYLPLLDGPNNGHAQMEAVKPISPSISRSNSTPSLSSSATLATITITPLLPSASPQRLSASVPRQKPPHRRSSSTRSDSSLTNLRSSLRDPRQPRSPKRVLFSIDNTLVSPNSSPVARRTVPLLLPPPSGIAGPQEPAQEEEYNTFDRDNSAVQEIENAIDESVHPSFAIQQAVNTMINTSSPSRGLELVEPIMTSPTVGGDDFEDIDNDDDPLFAFDEEVDMQHSEDDESDQDDEGSEFEDEEEDILPMASPHAGSLPIEIRWPAMQPLRSIDRDAV</sequence>
<proteinExistence type="predicted"/>
<dbReference type="Proteomes" id="UP000192927">
    <property type="component" value="Unassembled WGS sequence"/>
</dbReference>
<feature type="compositionally biased region" description="Low complexity" evidence="1">
    <location>
        <begin position="242"/>
        <end position="254"/>
    </location>
</feature>
<feature type="compositionally biased region" description="Acidic residues" evidence="1">
    <location>
        <begin position="386"/>
        <end position="415"/>
    </location>
</feature>
<organism evidence="2 3">
    <name type="scientific">Lasallia pustulata</name>
    <dbReference type="NCBI Taxonomy" id="136370"/>
    <lineage>
        <taxon>Eukaryota</taxon>
        <taxon>Fungi</taxon>
        <taxon>Dikarya</taxon>
        <taxon>Ascomycota</taxon>
        <taxon>Pezizomycotina</taxon>
        <taxon>Lecanoromycetes</taxon>
        <taxon>OSLEUM clade</taxon>
        <taxon>Umbilicariomycetidae</taxon>
        <taxon>Umbilicariales</taxon>
        <taxon>Umbilicariaceae</taxon>
        <taxon>Lasallia</taxon>
    </lineage>
</organism>
<feature type="compositionally biased region" description="Low complexity" evidence="1">
    <location>
        <begin position="189"/>
        <end position="206"/>
    </location>
</feature>
<feature type="region of interest" description="Disordered" evidence="1">
    <location>
        <begin position="220"/>
        <end position="267"/>
    </location>
</feature>
<feature type="region of interest" description="Disordered" evidence="1">
    <location>
        <begin position="40"/>
        <end position="206"/>
    </location>
</feature>
<reference evidence="3" key="1">
    <citation type="submission" date="2017-03" db="EMBL/GenBank/DDBJ databases">
        <authorList>
            <person name="Sharma R."/>
            <person name="Thines M."/>
        </authorList>
    </citation>
    <scope>NUCLEOTIDE SEQUENCE [LARGE SCALE GENOMIC DNA]</scope>
</reference>
<evidence type="ECO:0000256" key="1">
    <source>
        <dbReference type="SAM" id="MobiDB-lite"/>
    </source>
</evidence>
<evidence type="ECO:0000313" key="2">
    <source>
        <dbReference type="EMBL" id="SLM39346.1"/>
    </source>
</evidence>
<feature type="compositionally biased region" description="Basic and acidic residues" evidence="1">
    <location>
        <begin position="98"/>
        <end position="113"/>
    </location>
</feature>